<dbReference type="SUPFAM" id="SSF53474">
    <property type="entry name" value="alpha/beta-Hydrolases"/>
    <property type="match status" value="1"/>
</dbReference>
<dbReference type="SMART" id="SM00823">
    <property type="entry name" value="PKS_PP"/>
    <property type="match status" value="1"/>
</dbReference>
<dbReference type="CDD" id="cd17646">
    <property type="entry name" value="A_NRPS_AB3403-like"/>
    <property type="match status" value="1"/>
</dbReference>
<feature type="transmembrane region" description="Helical" evidence="6">
    <location>
        <begin position="1458"/>
        <end position="1479"/>
    </location>
</feature>
<dbReference type="GO" id="GO:0044550">
    <property type="term" value="P:secondary metabolite biosynthetic process"/>
    <property type="evidence" value="ECO:0007669"/>
    <property type="project" value="UniProtKB-ARBA"/>
</dbReference>
<feature type="transmembrane region" description="Helical" evidence="6">
    <location>
        <begin position="1402"/>
        <end position="1420"/>
    </location>
</feature>
<accession>A0A8J3PVZ9</accession>
<dbReference type="Gene3D" id="3.40.50.980">
    <property type="match status" value="2"/>
</dbReference>
<dbReference type="PROSITE" id="PS00455">
    <property type="entry name" value="AMP_BINDING"/>
    <property type="match status" value="1"/>
</dbReference>
<dbReference type="Pfam" id="PF00550">
    <property type="entry name" value="PP-binding"/>
    <property type="match status" value="1"/>
</dbReference>
<dbReference type="GO" id="GO:0031177">
    <property type="term" value="F:phosphopantetheine binding"/>
    <property type="evidence" value="ECO:0007669"/>
    <property type="project" value="InterPro"/>
</dbReference>
<protein>
    <recommendedName>
        <fullName evidence="7">Carrier domain-containing protein</fullName>
    </recommendedName>
</protein>
<dbReference type="InterPro" id="IPR036736">
    <property type="entry name" value="ACP-like_sf"/>
</dbReference>
<dbReference type="Gene3D" id="3.30.300.30">
    <property type="match status" value="1"/>
</dbReference>
<dbReference type="Pfam" id="PF07690">
    <property type="entry name" value="MFS_1"/>
    <property type="match status" value="1"/>
</dbReference>
<dbReference type="SUPFAM" id="SSF103473">
    <property type="entry name" value="MFS general substrate transporter"/>
    <property type="match status" value="1"/>
</dbReference>
<dbReference type="InterPro" id="IPR045851">
    <property type="entry name" value="AMP-bd_C_sf"/>
</dbReference>
<dbReference type="SUPFAM" id="SSF47336">
    <property type="entry name" value="ACP-like"/>
    <property type="match status" value="1"/>
</dbReference>
<dbReference type="FunFam" id="1.10.1200.10:FF:000016">
    <property type="entry name" value="Non-ribosomal peptide synthase"/>
    <property type="match status" value="1"/>
</dbReference>
<reference evidence="8 9" key="1">
    <citation type="submission" date="2021-01" db="EMBL/GenBank/DDBJ databases">
        <title>Whole genome shotgun sequence of Planotetraspora kaengkrachanensis NBRC 104272.</title>
        <authorList>
            <person name="Komaki H."/>
            <person name="Tamura T."/>
        </authorList>
    </citation>
    <scope>NUCLEOTIDE SEQUENCE [LARGE SCALE GENOMIC DNA]</scope>
    <source>
        <strain evidence="8 9">NBRC 104272</strain>
    </source>
</reference>
<evidence type="ECO:0000256" key="1">
    <source>
        <dbReference type="ARBA" id="ARBA00001957"/>
    </source>
</evidence>
<feature type="transmembrane region" description="Helical" evidence="6">
    <location>
        <begin position="1491"/>
        <end position="1514"/>
    </location>
</feature>
<dbReference type="FunFam" id="3.40.50.12780:FF:000012">
    <property type="entry name" value="Non-ribosomal peptide synthetase"/>
    <property type="match status" value="1"/>
</dbReference>
<dbReference type="EMBL" id="BONV01000025">
    <property type="protein sequence ID" value="GIG81951.1"/>
    <property type="molecule type" value="Genomic_DNA"/>
</dbReference>
<dbReference type="PROSITE" id="PS50075">
    <property type="entry name" value="CARRIER"/>
    <property type="match status" value="1"/>
</dbReference>
<dbReference type="InterPro" id="IPR020806">
    <property type="entry name" value="PKS_PP-bd"/>
</dbReference>
<comment type="cofactor">
    <cofactor evidence="1">
        <name>pantetheine 4'-phosphate</name>
        <dbReference type="ChEBI" id="CHEBI:47942"/>
    </cofactor>
</comment>
<feature type="transmembrane region" description="Helical" evidence="6">
    <location>
        <begin position="1663"/>
        <end position="1686"/>
    </location>
</feature>
<dbReference type="Gene3D" id="1.10.1200.10">
    <property type="entry name" value="ACP-like"/>
    <property type="match status" value="1"/>
</dbReference>
<dbReference type="GO" id="GO:0022857">
    <property type="term" value="F:transmembrane transporter activity"/>
    <property type="evidence" value="ECO:0007669"/>
    <property type="project" value="InterPro"/>
</dbReference>
<evidence type="ECO:0000313" key="9">
    <source>
        <dbReference type="Proteomes" id="UP000630097"/>
    </source>
</evidence>
<dbReference type="GO" id="GO:0016874">
    <property type="term" value="F:ligase activity"/>
    <property type="evidence" value="ECO:0007669"/>
    <property type="project" value="UniProtKB-KW"/>
</dbReference>
<evidence type="ECO:0000256" key="4">
    <source>
        <dbReference type="ARBA" id="ARBA00022598"/>
    </source>
</evidence>
<keyword evidence="6" id="KW-1133">Transmembrane helix</keyword>
<dbReference type="InterPro" id="IPR023213">
    <property type="entry name" value="CAT-like_dom_sf"/>
</dbReference>
<feature type="region of interest" description="Disordered" evidence="5">
    <location>
        <begin position="1805"/>
        <end position="1832"/>
    </location>
</feature>
<dbReference type="PROSITE" id="PS00012">
    <property type="entry name" value="PHOSPHOPANTETHEINE"/>
    <property type="match status" value="1"/>
</dbReference>
<sequence>MTVEDSRRALAARRLRRRAATLTVPPRPPEVEPPLSFAQERLWFMEQYTPGSRAYVIPVARRFRRELDAERLADALRQVVERHETLRTRFPATADGAPAIEIVPPGSADLTADLTADPTADPTAGFTVELAVAEADDEEAARALVDELQSRPFDLAAGLPIRALLVRLAPDDHVLGLAVHHIAADGWSVNILLGELMALYEGRPVPDLKVQYGDYALWQRGLPETGLEHWRERLAGVEALALPTDRPRPPEVTYGGASHPVRIDADLARGLRSLGEDHGASLYMVLLAGFSALLGRYAGQDDVTVGSPVAGRPAAELESLVGCFVNMLVMRSDLSGDPSFADLLLRVRETALDAFTHQDVPFEQLVSALNVTRDVSRSPLFQVILAVQNYDAAGADAEGFDLKSWATRFDLELYVSDNGAELSGSFIYNTDLFDAATIDRLCRHLTTLLRAAVDDPAKPLSALDLLDSGERATLDSWNATDADLGEPATLLDLVEAQVARTPGAPAVTFEGVTLSYAEIDERAERVAATLRAHGVAPGSRVGVCAERSPELVAALLGVLKAGAAYVPLDPEYPADRLAFMAADGALSAVLTFGASEGLDALEGVLTGCPLLPLDDTGESPSVESAWRAGPSDAAYVIYTSGSTGKPKGVPNTHQGIANRLRWMQERFRLTPGDVVLQKTPAGFDVSVWEFFWPLMTGARLVLARPGGHKDAAYLRDLIAAEGVTTVHFVPSMLAMFLAEEGVAACRTLERIVCSGEELPADLARRCVETLPAELHNLYGPTEAAVDVSAWHCTAETLRDLARVPIGAPVANTTLHVLGPGMRRVPVGMPGELHIGGVQVSLGYLGRPGLTAERFVPDPFGEPGSRLYRTGDQARWRPDGTLEFLGRLDTQVKLRGLRIELGEIEAVLREQPGVADAAVIVREDRPGDQRLVAYVVGSAPDRAVLKRVLPDYMVPTAFVELDLLPLSPNGKLDRGALPAPARPAGASSAPPSTPTELAVAAIWTEILDLDQVGADDDFFDLGGHSLLATQLVTRLRRTAAETGGGAVSVMDVFKNPTVRELAALIDTPADQRAPRGLLHELTPRRTAELSFVCVPYGGGSAVVYQPLADALPDRYSLWAVAIPGHDVGLDEEHLPFEELAARCVAEIQEKVRGPIALYGHCGVGSALIIDIARRLEQAGRTAEVVYIGAMFPFARPKGRVAATLSKIARMEALRGDRGYANWLTGLGVDLSDLDPAQARSIIQNMREDSTAAEDYYTRLFDEGTERLRAPIVTVAGSKDPTTDYYQERYREWHFLTDTSAVVVLEEAGHFFLKYRAAELAEIVTLPLLTERPPVRDTWHLHEVSRGDMTEGTVSHGRGAGPEPSMRRFAAVATGQLVSITGSALTEFAIPIWIYLTTGSVARFALFTVLGLVPGLVVAPLAGAIVDRYDRRKVMLGGDIAAGGVQLLVGLLAWTGNLQIWHLYPSIVFLSLALTFQRLAYGSAIPQLVPKRYLGHATGIGQLGGGLAQLLTPLLAVGLLSAIGLGGILVLDVASYVIAITLVVFVRFPTSMAWRRKETLTAEIANGFRYVWGNRDFRKMLAFFAVLNLPLSPLFLMISPLVLSFATLSEVGKVSFLSGLGVTLGGLTMSMWGGPRHLRMRGVLLSTLVLAVFCFVTGLRAELWVVAAGAFGMALWLTLLNGIYTTIVQVKVPQRLHGRVFALNTMIAWSTLPVGFGLIAPYGTDLFEPLLAPGGALAPTVGAVIGTGEGRGIGFMYLLFALLMAVIALVALRWLAGFDDRVPDAVADDLIGLESVSAANANATAETAARGGASRPVSRPSDASLVSVRSRGER</sequence>
<dbReference type="Gene3D" id="3.40.50.1820">
    <property type="entry name" value="alpha/beta hydrolase"/>
    <property type="match status" value="1"/>
</dbReference>
<dbReference type="InterPro" id="IPR020845">
    <property type="entry name" value="AMP-binding_CS"/>
</dbReference>
<feature type="transmembrane region" description="Helical" evidence="6">
    <location>
        <begin position="1698"/>
        <end position="1722"/>
    </location>
</feature>
<dbReference type="PANTHER" id="PTHR45527">
    <property type="entry name" value="NONRIBOSOMAL PEPTIDE SYNTHETASE"/>
    <property type="match status" value="1"/>
</dbReference>
<evidence type="ECO:0000259" key="7">
    <source>
        <dbReference type="PROSITE" id="PS50075"/>
    </source>
</evidence>
<name>A0A8J3PVZ9_9ACTN</name>
<dbReference type="FunFam" id="3.40.50.980:FF:000002">
    <property type="entry name" value="Enterobactin synthetase component F"/>
    <property type="match status" value="1"/>
</dbReference>
<evidence type="ECO:0000256" key="6">
    <source>
        <dbReference type="SAM" id="Phobius"/>
    </source>
</evidence>
<dbReference type="InterPro" id="IPR000873">
    <property type="entry name" value="AMP-dep_synth/lig_dom"/>
</dbReference>
<keyword evidence="6" id="KW-0812">Transmembrane</keyword>
<dbReference type="Gene3D" id="3.30.559.10">
    <property type="entry name" value="Chloramphenicol acetyltransferase-like domain"/>
    <property type="match status" value="1"/>
</dbReference>
<keyword evidence="9" id="KW-1185">Reference proteome</keyword>
<keyword evidence="6" id="KW-0472">Membrane</keyword>
<organism evidence="8 9">
    <name type="scientific">Planotetraspora kaengkrachanensis</name>
    <dbReference type="NCBI Taxonomy" id="575193"/>
    <lineage>
        <taxon>Bacteria</taxon>
        <taxon>Bacillati</taxon>
        <taxon>Actinomycetota</taxon>
        <taxon>Actinomycetes</taxon>
        <taxon>Streptosporangiales</taxon>
        <taxon>Streptosporangiaceae</taxon>
        <taxon>Planotetraspora</taxon>
    </lineage>
</organism>
<dbReference type="FunFam" id="3.40.50.980:FF:000001">
    <property type="entry name" value="Non-ribosomal peptide synthetase"/>
    <property type="match status" value="1"/>
</dbReference>
<feature type="transmembrane region" description="Helical" evidence="6">
    <location>
        <begin position="1579"/>
        <end position="1606"/>
    </location>
</feature>
<evidence type="ECO:0000256" key="2">
    <source>
        <dbReference type="ARBA" id="ARBA00022450"/>
    </source>
</evidence>
<dbReference type="Pfam" id="PF00668">
    <property type="entry name" value="Condensation"/>
    <property type="match status" value="1"/>
</dbReference>
<dbReference type="RefSeq" id="WP_203885296.1">
    <property type="nucleotide sequence ID" value="NZ_BAABHH010000008.1"/>
</dbReference>
<dbReference type="Gene3D" id="1.20.1250.20">
    <property type="entry name" value="MFS general substrate transporter like domains"/>
    <property type="match status" value="1"/>
</dbReference>
<dbReference type="Gene3D" id="2.30.38.10">
    <property type="entry name" value="Luciferase, Domain 3"/>
    <property type="match status" value="1"/>
</dbReference>
<evidence type="ECO:0000256" key="3">
    <source>
        <dbReference type="ARBA" id="ARBA00022553"/>
    </source>
</evidence>
<gene>
    <name evidence="8" type="ORF">Pka01_50780</name>
</gene>
<dbReference type="InterPro" id="IPR001242">
    <property type="entry name" value="Condensation_dom"/>
</dbReference>
<dbReference type="GO" id="GO:0072330">
    <property type="term" value="P:monocarboxylic acid biosynthetic process"/>
    <property type="evidence" value="ECO:0007669"/>
    <property type="project" value="UniProtKB-ARBA"/>
</dbReference>
<keyword evidence="3" id="KW-0597">Phosphoprotein</keyword>
<feature type="region of interest" description="Disordered" evidence="5">
    <location>
        <begin position="973"/>
        <end position="992"/>
    </location>
</feature>
<dbReference type="InterPro" id="IPR006162">
    <property type="entry name" value="Ppantetheine_attach_site"/>
</dbReference>
<feature type="domain" description="Carrier" evidence="7">
    <location>
        <begin position="989"/>
        <end position="1068"/>
    </location>
</feature>
<dbReference type="SUPFAM" id="SSF56801">
    <property type="entry name" value="Acetyl-CoA synthetase-like"/>
    <property type="match status" value="1"/>
</dbReference>
<dbReference type="CDD" id="cd19531">
    <property type="entry name" value="LCL_NRPS-like"/>
    <property type="match status" value="1"/>
</dbReference>
<evidence type="ECO:0000313" key="8">
    <source>
        <dbReference type="EMBL" id="GIG81951.1"/>
    </source>
</evidence>
<dbReference type="PANTHER" id="PTHR45527:SF1">
    <property type="entry name" value="FATTY ACID SYNTHASE"/>
    <property type="match status" value="1"/>
</dbReference>
<dbReference type="CDD" id="cd06173">
    <property type="entry name" value="MFS_MefA_like"/>
    <property type="match status" value="1"/>
</dbReference>
<dbReference type="InterPro" id="IPR001031">
    <property type="entry name" value="Thioesterase"/>
</dbReference>
<comment type="caution">
    <text evidence="8">The sequence shown here is derived from an EMBL/GenBank/DDBJ whole genome shotgun (WGS) entry which is preliminary data.</text>
</comment>
<feature type="compositionally biased region" description="Low complexity" evidence="5">
    <location>
        <begin position="974"/>
        <end position="992"/>
    </location>
</feature>
<proteinExistence type="predicted"/>
<keyword evidence="4" id="KW-0436">Ligase</keyword>
<dbReference type="SUPFAM" id="SSF52777">
    <property type="entry name" value="CoA-dependent acyltransferases"/>
    <property type="match status" value="2"/>
</dbReference>
<feature type="transmembrane region" description="Helical" evidence="6">
    <location>
        <begin position="1753"/>
        <end position="1774"/>
    </location>
</feature>
<feature type="transmembrane region" description="Helical" evidence="6">
    <location>
        <begin position="1638"/>
        <end position="1657"/>
    </location>
</feature>
<evidence type="ECO:0000256" key="5">
    <source>
        <dbReference type="SAM" id="MobiDB-lite"/>
    </source>
</evidence>
<dbReference type="InterPro" id="IPR011701">
    <property type="entry name" value="MFS"/>
</dbReference>
<dbReference type="Proteomes" id="UP000630097">
    <property type="component" value="Unassembled WGS sequence"/>
</dbReference>
<dbReference type="InterPro" id="IPR029058">
    <property type="entry name" value="AB_hydrolase_fold"/>
</dbReference>
<dbReference type="FunFam" id="3.30.300.30:FF:000010">
    <property type="entry name" value="Enterobactin synthetase component F"/>
    <property type="match status" value="1"/>
</dbReference>
<keyword evidence="2" id="KW-0596">Phosphopantetheine</keyword>
<dbReference type="Pfam" id="PF13193">
    <property type="entry name" value="AMP-binding_C"/>
    <property type="match status" value="1"/>
</dbReference>
<dbReference type="Gene3D" id="3.30.559.30">
    <property type="entry name" value="Nonribosomal peptide synthetase, condensation domain"/>
    <property type="match status" value="1"/>
</dbReference>
<dbReference type="GO" id="GO:0005829">
    <property type="term" value="C:cytosol"/>
    <property type="evidence" value="ECO:0007669"/>
    <property type="project" value="TreeGrafter"/>
</dbReference>
<feature type="transmembrane region" description="Helical" evidence="6">
    <location>
        <begin position="1520"/>
        <end position="1544"/>
    </location>
</feature>
<dbReference type="Pfam" id="PF00975">
    <property type="entry name" value="Thioesterase"/>
    <property type="match status" value="1"/>
</dbReference>
<dbReference type="InterPro" id="IPR010071">
    <property type="entry name" value="AA_adenyl_dom"/>
</dbReference>
<dbReference type="Pfam" id="PF00501">
    <property type="entry name" value="AMP-binding"/>
    <property type="match status" value="1"/>
</dbReference>
<dbReference type="FunFam" id="2.30.38.10:FF:000001">
    <property type="entry name" value="Non-ribosomal peptide synthetase PvdI"/>
    <property type="match status" value="1"/>
</dbReference>
<dbReference type="InterPro" id="IPR009081">
    <property type="entry name" value="PP-bd_ACP"/>
</dbReference>
<dbReference type="NCBIfam" id="TIGR01733">
    <property type="entry name" value="AA-adenyl-dom"/>
    <property type="match status" value="1"/>
</dbReference>
<dbReference type="InterPro" id="IPR036259">
    <property type="entry name" value="MFS_trans_sf"/>
</dbReference>
<dbReference type="GO" id="GO:0008610">
    <property type="term" value="P:lipid biosynthetic process"/>
    <property type="evidence" value="ECO:0007669"/>
    <property type="project" value="UniProtKB-ARBA"/>
</dbReference>
<dbReference type="FunFam" id="3.30.559.30:FF:000001">
    <property type="entry name" value="Non-ribosomal peptide synthetase"/>
    <property type="match status" value="1"/>
</dbReference>
<feature type="transmembrane region" description="Helical" evidence="6">
    <location>
        <begin position="1432"/>
        <end position="1452"/>
    </location>
</feature>
<feature type="transmembrane region" description="Helical" evidence="6">
    <location>
        <begin position="1612"/>
        <end position="1631"/>
    </location>
</feature>
<dbReference type="GO" id="GO:0043041">
    <property type="term" value="P:amino acid activation for nonribosomal peptide biosynthetic process"/>
    <property type="evidence" value="ECO:0007669"/>
    <property type="project" value="TreeGrafter"/>
</dbReference>
<dbReference type="InterPro" id="IPR025110">
    <property type="entry name" value="AMP-bd_C"/>
</dbReference>